<protein>
    <submittedName>
        <fullName evidence="9">ABC transporter permease</fullName>
    </submittedName>
</protein>
<evidence type="ECO:0000256" key="2">
    <source>
        <dbReference type="ARBA" id="ARBA00022448"/>
    </source>
</evidence>
<keyword evidence="10" id="KW-1185">Reference proteome</keyword>
<proteinExistence type="inferred from homology"/>
<organism evidence="9 10">
    <name type="scientific">Roseovarius spongiae</name>
    <dbReference type="NCBI Taxonomy" id="2320272"/>
    <lineage>
        <taxon>Bacteria</taxon>
        <taxon>Pseudomonadati</taxon>
        <taxon>Pseudomonadota</taxon>
        <taxon>Alphaproteobacteria</taxon>
        <taxon>Rhodobacterales</taxon>
        <taxon>Roseobacteraceae</taxon>
        <taxon>Roseovarius</taxon>
    </lineage>
</organism>
<dbReference type="InterPro" id="IPR035906">
    <property type="entry name" value="MetI-like_sf"/>
</dbReference>
<dbReference type="CDD" id="cd06261">
    <property type="entry name" value="TM_PBP2"/>
    <property type="match status" value="1"/>
</dbReference>
<dbReference type="AlphaFoldDB" id="A0A3A8AZB3"/>
<reference evidence="9 10" key="1">
    <citation type="submission" date="2018-09" db="EMBL/GenBank/DDBJ databases">
        <title>Roseovarius spongiae sp. nov., isolated from a marine sponge.</title>
        <authorList>
            <person name="Zhuang L."/>
            <person name="Luo L."/>
        </authorList>
    </citation>
    <scope>NUCLEOTIDE SEQUENCE [LARGE SCALE GENOMIC DNA]</scope>
    <source>
        <strain evidence="9 10">HN-E21</strain>
    </source>
</reference>
<dbReference type="GO" id="GO:0005886">
    <property type="term" value="C:plasma membrane"/>
    <property type="evidence" value="ECO:0007669"/>
    <property type="project" value="UniProtKB-SubCell"/>
</dbReference>
<comment type="subcellular location">
    <subcellularLocation>
        <location evidence="1 7">Cell membrane</location>
        <topology evidence="1 7">Multi-pass membrane protein</topology>
    </subcellularLocation>
</comment>
<dbReference type="OrthoDB" id="9766870at2"/>
<dbReference type="Gene3D" id="1.10.3720.10">
    <property type="entry name" value="MetI-like"/>
    <property type="match status" value="1"/>
</dbReference>
<keyword evidence="3" id="KW-1003">Cell membrane</keyword>
<dbReference type="SUPFAM" id="SSF161098">
    <property type="entry name" value="MetI-like"/>
    <property type="match status" value="1"/>
</dbReference>
<dbReference type="InterPro" id="IPR050366">
    <property type="entry name" value="BP-dependent_transpt_permease"/>
</dbReference>
<name>A0A3A8AZB3_9RHOB</name>
<dbReference type="RefSeq" id="WP_121163287.1">
    <property type="nucleotide sequence ID" value="NZ_RAPE01000001.1"/>
</dbReference>
<dbReference type="PANTHER" id="PTHR43386:SF25">
    <property type="entry name" value="PEPTIDE ABC TRANSPORTER PERMEASE PROTEIN"/>
    <property type="match status" value="1"/>
</dbReference>
<feature type="transmembrane region" description="Helical" evidence="7">
    <location>
        <begin position="166"/>
        <end position="183"/>
    </location>
</feature>
<dbReference type="PROSITE" id="PS50928">
    <property type="entry name" value="ABC_TM1"/>
    <property type="match status" value="1"/>
</dbReference>
<keyword evidence="4 7" id="KW-0812">Transmembrane</keyword>
<evidence type="ECO:0000256" key="3">
    <source>
        <dbReference type="ARBA" id="ARBA00022475"/>
    </source>
</evidence>
<keyword evidence="5 7" id="KW-1133">Transmembrane helix</keyword>
<evidence type="ECO:0000256" key="4">
    <source>
        <dbReference type="ARBA" id="ARBA00022692"/>
    </source>
</evidence>
<feature type="transmembrane region" description="Helical" evidence="7">
    <location>
        <begin position="267"/>
        <end position="292"/>
    </location>
</feature>
<accession>A0A3A8AZB3</accession>
<gene>
    <name evidence="9" type="ORF">D6850_01635</name>
</gene>
<keyword evidence="6 7" id="KW-0472">Membrane</keyword>
<keyword evidence="2 7" id="KW-0813">Transport</keyword>
<comment type="caution">
    <text evidence="9">The sequence shown here is derived from an EMBL/GenBank/DDBJ whole genome shotgun (WGS) entry which is preliminary data.</text>
</comment>
<feature type="domain" description="ABC transmembrane type-1" evidence="8">
    <location>
        <begin position="101"/>
        <end position="292"/>
    </location>
</feature>
<comment type="similarity">
    <text evidence="7">Belongs to the binding-protein-dependent transport system permease family.</text>
</comment>
<evidence type="ECO:0000256" key="6">
    <source>
        <dbReference type="ARBA" id="ARBA00023136"/>
    </source>
</evidence>
<sequence length="307" mass="32670">MSNPSNTEHFVAPFEEGVAFEELQDAPPRTGYRPSLTGWIGIAVVTFWAVIALAGPWLAPYGENALPFPDAYEEFQVPQAGAPLGTDVADRDILSRIMYGAGRTIGISLAATLLAYTLGVVLGIGAAVSGPKVDMVMSRINDAFLSLPTIMLGLVVVAAIGSSIPVLIATAGLIYATVVFRLARAIGMEIMVMDFVEAAKARGEGRWWIITREIWPNARMPLITDFGLRLIYVILFTSSLSFLGLGVQPPQADWGSMVRENLGALQYGQSIVPVLAPALSIATLTVAINLIVDDVSAHGGGRLSGRM</sequence>
<dbReference type="Pfam" id="PF00528">
    <property type="entry name" value="BPD_transp_1"/>
    <property type="match status" value="1"/>
</dbReference>
<evidence type="ECO:0000256" key="5">
    <source>
        <dbReference type="ARBA" id="ARBA00022989"/>
    </source>
</evidence>
<evidence type="ECO:0000256" key="1">
    <source>
        <dbReference type="ARBA" id="ARBA00004651"/>
    </source>
</evidence>
<dbReference type="GO" id="GO:0055085">
    <property type="term" value="P:transmembrane transport"/>
    <property type="evidence" value="ECO:0007669"/>
    <property type="project" value="InterPro"/>
</dbReference>
<evidence type="ECO:0000256" key="7">
    <source>
        <dbReference type="RuleBase" id="RU363032"/>
    </source>
</evidence>
<evidence type="ECO:0000259" key="8">
    <source>
        <dbReference type="PROSITE" id="PS50928"/>
    </source>
</evidence>
<feature type="transmembrane region" description="Helical" evidence="7">
    <location>
        <begin position="140"/>
        <end position="160"/>
    </location>
</feature>
<feature type="transmembrane region" description="Helical" evidence="7">
    <location>
        <begin position="36"/>
        <end position="59"/>
    </location>
</feature>
<dbReference type="InterPro" id="IPR000515">
    <property type="entry name" value="MetI-like"/>
</dbReference>
<evidence type="ECO:0000313" key="9">
    <source>
        <dbReference type="EMBL" id="RKF16290.1"/>
    </source>
</evidence>
<feature type="transmembrane region" description="Helical" evidence="7">
    <location>
        <begin position="105"/>
        <end position="128"/>
    </location>
</feature>
<feature type="transmembrane region" description="Helical" evidence="7">
    <location>
        <begin position="226"/>
        <end position="247"/>
    </location>
</feature>
<dbReference type="Proteomes" id="UP000281128">
    <property type="component" value="Unassembled WGS sequence"/>
</dbReference>
<evidence type="ECO:0000313" key="10">
    <source>
        <dbReference type="Proteomes" id="UP000281128"/>
    </source>
</evidence>
<dbReference type="EMBL" id="RAPE01000001">
    <property type="protein sequence ID" value="RKF16290.1"/>
    <property type="molecule type" value="Genomic_DNA"/>
</dbReference>
<dbReference type="PANTHER" id="PTHR43386">
    <property type="entry name" value="OLIGOPEPTIDE TRANSPORT SYSTEM PERMEASE PROTEIN APPC"/>
    <property type="match status" value="1"/>
</dbReference>